<keyword evidence="2" id="KW-0479">Metal-binding</keyword>
<protein>
    <submittedName>
        <fullName evidence="7">Rieske 2Fe-2S domain-containing protein</fullName>
    </submittedName>
</protein>
<dbReference type="RefSeq" id="WP_161718049.1">
    <property type="nucleotide sequence ID" value="NZ_JAAAPO010000003.1"/>
</dbReference>
<name>A0ABW9XDV0_9SPHN</name>
<evidence type="ECO:0000256" key="2">
    <source>
        <dbReference type="ARBA" id="ARBA00022723"/>
    </source>
</evidence>
<accession>A0ABW9XDV0</accession>
<dbReference type="Gene3D" id="3.90.380.10">
    <property type="entry name" value="Naphthalene 1,2-dioxygenase Alpha Subunit, Chain A, domain 1"/>
    <property type="match status" value="1"/>
</dbReference>
<dbReference type="Gene3D" id="2.102.10.10">
    <property type="entry name" value="Rieske [2Fe-2S] iron-sulphur domain"/>
    <property type="match status" value="1"/>
</dbReference>
<evidence type="ECO:0000313" key="7">
    <source>
        <dbReference type="EMBL" id="NBC36709.1"/>
    </source>
</evidence>
<proteinExistence type="predicted"/>
<evidence type="ECO:0000313" key="8">
    <source>
        <dbReference type="Proteomes" id="UP000753724"/>
    </source>
</evidence>
<dbReference type="SUPFAM" id="SSF50022">
    <property type="entry name" value="ISP domain"/>
    <property type="match status" value="1"/>
</dbReference>
<dbReference type="InterPro" id="IPR044043">
    <property type="entry name" value="VanA_C_cat"/>
</dbReference>
<sequence>MESSHTPRLTAAATPGRYLRNAWYVAGWASDLGNDPWSRIFLEEPVALFRDAEGVAHAVEGRCPHRFAALGRGRVVDGALECPYHGLRFDGRGACVHNPQGEGRLPHTGLRSYPLVEAHALLWIWMGAADRADPALIPDFSWLNDPRWAVVRGATLAEGHYELYTDNILDLSHANFVHPALVADAFTTGQRRFWQEDGQVHSEYVQHNAPLSVGLAPLFDAAGHDMDFYGHVEWQAPAVLFFDYRAGRPGTPREDCRSLPSLHAFTPATGDETHYIWATARDFAVDNAEVSAGMLGALKYAFEEEDLPMIRECHRLMKGQDFWALRPLVLEGDGGGVRARRALQRLIEAENNDNTAGADLALAGQQEG</sequence>
<dbReference type="InterPro" id="IPR017941">
    <property type="entry name" value="Rieske_2Fe-2S"/>
</dbReference>
<dbReference type="InterPro" id="IPR050584">
    <property type="entry name" value="Cholesterol_7-desaturase"/>
</dbReference>
<feature type="domain" description="Rieske" evidence="6">
    <location>
        <begin position="23"/>
        <end position="124"/>
    </location>
</feature>
<evidence type="ECO:0000256" key="4">
    <source>
        <dbReference type="ARBA" id="ARBA00023004"/>
    </source>
</evidence>
<keyword evidence="8" id="KW-1185">Reference proteome</keyword>
<dbReference type="Proteomes" id="UP000753724">
    <property type="component" value="Unassembled WGS sequence"/>
</dbReference>
<keyword evidence="1" id="KW-0001">2Fe-2S</keyword>
<gene>
    <name evidence="7" type="ORF">GTZ99_09080</name>
</gene>
<evidence type="ECO:0000256" key="3">
    <source>
        <dbReference type="ARBA" id="ARBA00023002"/>
    </source>
</evidence>
<dbReference type="InterPro" id="IPR036922">
    <property type="entry name" value="Rieske_2Fe-2S_sf"/>
</dbReference>
<evidence type="ECO:0000256" key="1">
    <source>
        <dbReference type="ARBA" id="ARBA00022714"/>
    </source>
</evidence>
<evidence type="ECO:0000259" key="6">
    <source>
        <dbReference type="PROSITE" id="PS51296"/>
    </source>
</evidence>
<dbReference type="PANTHER" id="PTHR21266">
    <property type="entry name" value="IRON-SULFUR DOMAIN CONTAINING PROTEIN"/>
    <property type="match status" value="1"/>
</dbReference>
<reference evidence="8" key="1">
    <citation type="submission" date="2020-01" db="EMBL/GenBank/DDBJ databases">
        <title>Sphingomonas sp. strain CSW-10.</title>
        <authorList>
            <person name="Chen W.-M."/>
        </authorList>
    </citation>
    <scope>NUCLEOTIDE SEQUENCE [LARGE SCALE GENOMIC DNA]</scope>
    <source>
        <strain evidence="8">FSY-8</strain>
    </source>
</reference>
<organism evidence="7 8">
    <name type="scientific">Novosphingobium ovatum</name>
    <dbReference type="NCBI Taxonomy" id="1908523"/>
    <lineage>
        <taxon>Bacteria</taxon>
        <taxon>Pseudomonadati</taxon>
        <taxon>Pseudomonadota</taxon>
        <taxon>Alphaproteobacteria</taxon>
        <taxon>Sphingomonadales</taxon>
        <taxon>Sphingomonadaceae</taxon>
        <taxon>Novosphingobium</taxon>
    </lineage>
</organism>
<keyword evidence="3" id="KW-0560">Oxidoreductase</keyword>
<dbReference type="Pfam" id="PF00355">
    <property type="entry name" value="Rieske"/>
    <property type="match status" value="1"/>
</dbReference>
<keyword evidence="4" id="KW-0408">Iron</keyword>
<dbReference type="SUPFAM" id="SSF55961">
    <property type="entry name" value="Bet v1-like"/>
    <property type="match status" value="1"/>
</dbReference>
<dbReference type="EMBL" id="JAAAPO010000003">
    <property type="protein sequence ID" value="NBC36709.1"/>
    <property type="molecule type" value="Genomic_DNA"/>
</dbReference>
<keyword evidence="5" id="KW-0411">Iron-sulfur</keyword>
<dbReference type="Pfam" id="PF19112">
    <property type="entry name" value="VanA_C"/>
    <property type="match status" value="1"/>
</dbReference>
<comment type="caution">
    <text evidence="7">The sequence shown here is derived from an EMBL/GenBank/DDBJ whole genome shotgun (WGS) entry which is preliminary data.</text>
</comment>
<evidence type="ECO:0000256" key="5">
    <source>
        <dbReference type="ARBA" id="ARBA00023014"/>
    </source>
</evidence>
<dbReference type="PROSITE" id="PS51296">
    <property type="entry name" value="RIESKE"/>
    <property type="match status" value="1"/>
</dbReference>
<dbReference type="PANTHER" id="PTHR21266:SF60">
    <property type="entry name" value="3-KETOSTEROID-9-ALPHA-MONOOXYGENASE, OXYGENASE COMPONENT"/>
    <property type="match status" value="1"/>
</dbReference>